<dbReference type="PANTHER" id="PTHR39610">
    <property type="entry name" value="BZIP DOMAIN-CONTAINING PROTEIN-RELATED"/>
    <property type="match status" value="1"/>
</dbReference>
<feature type="region of interest" description="Disordered" evidence="1">
    <location>
        <begin position="286"/>
        <end position="324"/>
    </location>
</feature>
<feature type="compositionally biased region" description="Basic and acidic residues" evidence="1">
    <location>
        <begin position="187"/>
        <end position="196"/>
    </location>
</feature>
<feature type="compositionally biased region" description="Polar residues" evidence="1">
    <location>
        <begin position="234"/>
        <end position="249"/>
    </location>
</feature>
<evidence type="ECO:0000256" key="1">
    <source>
        <dbReference type="SAM" id="MobiDB-lite"/>
    </source>
</evidence>
<dbReference type="EMBL" id="KZ821656">
    <property type="protein sequence ID" value="PYH63331.1"/>
    <property type="molecule type" value="Genomic_DNA"/>
</dbReference>
<organism evidence="2 3">
    <name type="scientific">Aspergillus vadensis (strain CBS 113365 / IMI 142717 / IBT 24658)</name>
    <dbReference type="NCBI Taxonomy" id="1448311"/>
    <lineage>
        <taxon>Eukaryota</taxon>
        <taxon>Fungi</taxon>
        <taxon>Dikarya</taxon>
        <taxon>Ascomycota</taxon>
        <taxon>Pezizomycotina</taxon>
        <taxon>Eurotiomycetes</taxon>
        <taxon>Eurotiomycetidae</taxon>
        <taxon>Eurotiales</taxon>
        <taxon>Aspergillaceae</taxon>
        <taxon>Aspergillus</taxon>
        <taxon>Aspergillus subgen. Circumdati</taxon>
    </lineage>
</organism>
<evidence type="ECO:0000313" key="2">
    <source>
        <dbReference type="EMBL" id="PYH63331.1"/>
    </source>
</evidence>
<accession>A0A319AVE0</accession>
<dbReference type="Proteomes" id="UP000248405">
    <property type="component" value="Unassembled WGS sequence"/>
</dbReference>
<keyword evidence="3" id="KW-1185">Reference proteome</keyword>
<protein>
    <submittedName>
        <fullName evidence="2">Uncharacterized protein</fullName>
    </submittedName>
</protein>
<dbReference type="OrthoDB" id="5401654at2759"/>
<feature type="compositionally biased region" description="Polar residues" evidence="1">
    <location>
        <begin position="212"/>
        <end position="222"/>
    </location>
</feature>
<feature type="compositionally biased region" description="Basic and acidic residues" evidence="1">
    <location>
        <begin position="308"/>
        <end position="324"/>
    </location>
</feature>
<feature type="compositionally biased region" description="Low complexity" evidence="1">
    <location>
        <begin position="21"/>
        <end position="37"/>
    </location>
</feature>
<evidence type="ECO:0000313" key="3">
    <source>
        <dbReference type="Proteomes" id="UP000248405"/>
    </source>
</evidence>
<proteinExistence type="predicted"/>
<name>A0A319AVE0_ASPVC</name>
<feature type="compositionally biased region" description="Polar residues" evidence="1">
    <location>
        <begin position="45"/>
        <end position="54"/>
    </location>
</feature>
<sequence>MASGLNPGSLSSPRLRPRAATTMQPTTTSTLSSRRSSQVMAPSVAASTPSTHTAAISTVSDQINNMSTSGPLRHPKPLTPSDIHSMLEQEQEAMVNRLSRELSLLRQQTNSVASTASSTSTTLNDSVDGLHASPYIISSAHPTSSRRHRSSSSLSSSYIPAVQGSRAGSVSGIAPARETYLPATRPDPSRPGRSRESSLTSHRQSEGALPSTPGSHHQTQPTDHPAHHTGSYPHRSSLSQQKTPSISSTSRHEEVLQQRGEVDSLKRENEMLRRRIRDLESVISKIQLQESNPSHLRDDNSPSTPTPDFKESSGTETKESDGDA</sequence>
<dbReference type="AlphaFoldDB" id="A0A319AVE0"/>
<dbReference type="RefSeq" id="XP_025557125.1">
    <property type="nucleotide sequence ID" value="XM_025712911.1"/>
</dbReference>
<dbReference type="GeneID" id="37217503"/>
<gene>
    <name evidence="2" type="ORF">BO88DRAFT_492279</name>
</gene>
<dbReference type="PANTHER" id="PTHR39610:SF1">
    <property type="match status" value="1"/>
</dbReference>
<feature type="compositionally biased region" description="Polar residues" evidence="1">
    <location>
        <begin position="1"/>
        <end position="12"/>
    </location>
</feature>
<feature type="region of interest" description="Disordered" evidence="1">
    <location>
        <begin position="1"/>
        <end position="54"/>
    </location>
</feature>
<feature type="region of interest" description="Disordered" evidence="1">
    <location>
        <begin position="138"/>
        <end position="269"/>
    </location>
</feature>
<reference evidence="2" key="1">
    <citation type="submission" date="2016-12" db="EMBL/GenBank/DDBJ databases">
        <title>The genomes of Aspergillus section Nigri reveals drivers in fungal speciation.</title>
        <authorList>
            <consortium name="DOE Joint Genome Institute"/>
            <person name="Vesth T.C."/>
            <person name="Nybo J."/>
            <person name="Theobald S."/>
            <person name="Brandl J."/>
            <person name="Frisvad J.C."/>
            <person name="Nielsen K.F."/>
            <person name="Lyhne E.K."/>
            <person name="Kogle M.E."/>
            <person name="Kuo A."/>
            <person name="Riley R."/>
            <person name="Clum A."/>
            <person name="Nolan M."/>
            <person name="Lipzen A."/>
            <person name="Salamov A."/>
            <person name="Henrissat B."/>
            <person name="Wiebenga A."/>
            <person name="De Vries R.P."/>
            <person name="Grigoriev I.V."/>
            <person name="Mortensen U.H."/>
            <person name="Andersen M.R."/>
            <person name="Baker S.E."/>
        </authorList>
    </citation>
    <scope>NUCLEOTIDE SEQUENCE [LARGE SCALE GENOMIC DNA]</scope>
    <source>
        <strain evidence="2">CBS 113365</strain>
    </source>
</reference>
<feature type="compositionally biased region" description="Basic and acidic residues" evidence="1">
    <location>
        <begin position="250"/>
        <end position="269"/>
    </location>
</feature>